<comment type="caution">
    <text evidence="2">The sequence shown here is derived from an EMBL/GenBank/DDBJ whole genome shotgun (WGS) entry which is preliminary data.</text>
</comment>
<dbReference type="OrthoDB" id="2386076at2759"/>
<keyword evidence="3" id="KW-1185">Reference proteome</keyword>
<evidence type="ECO:0000313" key="2">
    <source>
        <dbReference type="EMBL" id="RHZ88330.1"/>
    </source>
</evidence>
<proteinExistence type="predicted"/>
<accession>A0A397JV84</accession>
<dbReference type="Proteomes" id="UP000266861">
    <property type="component" value="Unassembled WGS sequence"/>
</dbReference>
<protein>
    <recommendedName>
        <fullName evidence="4">RNase H type-1 domain-containing protein</fullName>
    </recommendedName>
</protein>
<feature type="region of interest" description="Disordered" evidence="1">
    <location>
        <begin position="35"/>
        <end position="56"/>
    </location>
</feature>
<dbReference type="EMBL" id="PQFF01000021">
    <property type="protein sequence ID" value="RHZ88330.1"/>
    <property type="molecule type" value="Genomic_DNA"/>
</dbReference>
<evidence type="ECO:0000313" key="3">
    <source>
        <dbReference type="Proteomes" id="UP000266861"/>
    </source>
</evidence>
<evidence type="ECO:0000256" key="1">
    <source>
        <dbReference type="SAM" id="MobiDB-lite"/>
    </source>
</evidence>
<sequence>MRFDGSGYCFLDSNQFVIRGFYSHEKDKRILGEEEEKKKSETNIQNSESKLDQNSDRNQKQIFKNWLKFEAFVRGRNHTAEFHRNSFVSVRIEEITNVQNLTLWLEKVKAYSGVIHNETADQLARESCLKPVYFPNLQSLTSVNAVSCWNAETIEEPLKHFTKKLDTAKHSIKWRLLNRNVSTISAFKSKQIQWELLWRTTMLSYIDYNVTDNKETRQKAFNVKLFNNELFTLEKLKDRFPKIYESDSCIWCNLEKED</sequence>
<reference evidence="2 3" key="1">
    <citation type="submission" date="2018-08" db="EMBL/GenBank/DDBJ databases">
        <title>Genome and evolution of the arbuscular mycorrhizal fungus Diversispora epigaea (formerly Glomus versiforme) and its bacterial endosymbionts.</title>
        <authorList>
            <person name="Sun X."/>
            <person name="Fei Z."/>
            <person name="Harrison M."/>
        </authorList>
    </citation>
    <scope>NUCLEOTIDE SEQUENCE [LARGE SCALE GENOMIC DNA]</scope>
    <source>
        <strain evidence="2 3">IT104</strain>
    </source>
</reference>
<gene>
    <name evidence="2" type="ORF">Glove_23g64</name>
</gene>
<dbReference type="AlphaFoldDB" id="A0A397JV84"/>
<organism evidence="2 3">
    <name type="scientific">Diversispora epigaea</name>
    <dbReference type="NCBI Taxonomy" id="1348612"/>
    <lineage>
        <taxon>Eukaryota</taxon>
        <taxon>Fungi</taxon>
        <taxon>Fungi incertae sedis</taxon>
        <taxon>Mucoromycota</taxon>
        <taxon>Glomeromycotina</taxon>
        <taxon>Glomeromycetes</taxon>
        <taxon>Diversisporales</taxon>
        <taxon>Diversisporaceae</taxon>
        <taxon>Diversispora</taxon>
    </lineage>
</organism>
<evidence type="ECO:0008006" key="4">
    <source>
        <dbReference type="Google" id="ProtNLM"/>
    </source>
</evidence>
<name>A0A397JV84_9GLOM</name>